<dbReference type="InterPro" id="IPR029024">
    <property type="entry name" value="TerB-like"/>
</dbReference>
<organism evidence="1 2">
    <name type="scientific">Curvibacter cyanobacteriorum</name>
    <dbReference type="NCBI Taxonomy" id="3026422"/>
    <lineage>
        <taxon>Bacteria</taxon>
        <taxon>Pseudomonadati</taxon>
        <taxon>Pseudomonadota</taxon>
        <taxon>Betaproteobacteria</taxon>
        <taxon>Burkholderiales</taxon>
        <taxon>Comamonadaceae</taxon>
        <taxon>Curvibacter</taxon>
    </lineage>
</organism>
<comment type="caution">
    <text evidence="1">The sequence shown here is derived from an EMBL/GenBank/DDBJ whole genome shotgun (WGS) entry which is preliminary data.</text>
</comment>
<keyword evidence="2" id="KW-1185">Reference proteome</keyword>
<gene>
    <name evidence="1" type="ORF">PSQ40_05395</name>
</gene>
<evidence type="ECO:0000313" key="2">
    <source>
        <dbReference type="Proteomes" id="UP001528673"/>
    </source>
</evidence>
<proteinExistence type="predicted"/>
<accession>A0ABT5MX28</accession>
<dbReference type="Proteomes" id="UP001528673">
    <property type="component" value="Unassembled WGS sequence"/>
</dbReference>
<reference evidence="1 2" key="1">
    <citation type="submission" date="2023-02" db="EMBL/GenBank/DDBJ databases">
        <title>Bacterial whole genomic sequence of Curvibacter sp. HBC61.</title>
        <authorList>
            <person name="Le V."/>
            <person name="Ko S.-R."/>
            <person name="Ahn C.-Y."/>
            <person name="Oh H.-M."/>
        </authorList>
    </citation>
    <scope>NUCLEOTIDE SEQUENCE [LARGE SCALE GENOMIC DNA]</scope>
    <source>
        <strain evidence="1 2">HBC61</strain>
    </source>
</reference>
<name>A0ABT5MX28_9BURK</name>
<dbReference type="EMBL" id="JAQSIP010000002">
    <property type="protein sequence ID" value="MDD0838001.1"/>
    <property type="molecule type" value="Genomic_DNA"/>
</dbReference>
<evidence type="ECO:0000313" key="1">
    <source>
        <dbReference type="EMBL" id="MDD0838001.1"/>
    </source>
</evidence>
<protein>
    <submittedName>
        <fullName evidence="1">TerB family tellurite resistance protein</fullName>
    </submittedName>
</protein>
<dbReference type="SUPFAM" id="SSF158682">
    <property type="entry name" value="TerB-like"/>
    <property type="match status" value="1"/>
</dbReference>
<dbReference type="RefSeq" id="WP_273949378.1">
    <property type="nucleotide sequence ID" value="NZ_JAQSIP010000002.1"/>
</dbReference>
<sequence>MRTYPLNSPAAAARIIALTLIADRDLSPLELDCLAQQSVPEQLGLSPEALQGVLDGLCVDLQVHQLMRWEHACPVDWVTLQSLMDEISDPALRRRVLRLCTQLAEVDQHVAVGESLVLHAAQTCWGLPDQRWSALSA</sequence>